<evidence type="ECO:0000256" key="1">
    <source>
        <dbReference type="SAM" id="MobiDB-lite"/>
    </source>
</evidence>
<sequence length="176" mass="19245">MKPFKIFSCAIVFGAALGAGAAAAQEGPDLIFRRSTDFKLLTPNDKLATYVVDDPLIDGVACAYTAHEKGGVAGMFGLAEQTSEVSLACNQYAPIKLRAGRENDRFSQGDLIISERRSLMWKQMHIARGCDPKRNMLIYMIYSDRLIEGSPENSTASVPIQPWGGGTAPQCKDWLR</sequence>
<evidence type="ECO:0000313" key="4">
    <source>
        <dbReference type="Proteomes" id="UP001144323"/>
    </source>
</evidence>
<organism evidence="3 4">
    <name type="scientific">Methylocystis echinoides</name>
    <dbReference type="NCBI Taxonomy" id="29468"/>
    <lineage>
        <taxon>Bacteria</taxon>
        <taxon>Pseudomonadati</taxon>
        <taxon>Pseudomonadota</taxon>
        <taxon>Alphaproteobacteria</taxon>
        <taxon>Hyphomicrobiales</taxon>
        <taxon>Methylocystaceae</taxon>
        <taxon>Methylocystis</taxon>
    </lineage>
</organism>
<dbReference type="PIRSF" id="PIRSF003174">
    <property type="entry name" value="CreA"/>
    <property type="match status" value="1"/>
</dbReference>
<gene>
    <name evidence="3" type="ORF">LMG27198_18260</name>
</gene>
<keyword evidence="4" id="KW-1185">Reference proteome</keyword>
<keyword evidence="2" id="KW-0732">Signal</keyword>
<feature type="region of interest" description="Disordered" evidence="1">
    <location>
        <begin position="153"/>
        <end position="176"/>
    </location>
</feature>
<reference evidence="3" key="1">
    <citation type="journal article" date="2023" name="Int. J. Syst. Evol. Microbiol.">
        <title>Methylocystis iwaonis sp. nov., a type II methane-oxidizing bacterium from surface soil of a rice paddy field in Japan, and emended description of the genus Methylocystis (ex Whittenbury et al. 1970) Bowman et al. 1993.</title>
        <authorList>
            <person name="Kaise H."/>
            <person name="Sawadogo J.B."/>
            <person name="Alam M.S."/>
            <person name="Ueno C."/>
            <person name="Dianou D."/>
            <person name="Shinjo R."/>
            <person name="Asakawa S."/>
        </authorList>
    </citation>
    <scope>NUCLEOTIDE SEQUENCE</scope>
    <source>
        <strain evidence="3">LMG27198</strain>
    </source>
</reference>
<dbReference type="EMBL" id="BSEC01000001">
    <property type="protein sequence ID" value="GLI92834.1"/>
    <property type="molecule type" value="Genomic_DNA"/>
</dbReference>
<feature type="signal peptide" evidence="2">
    <location>
        <begin position="1"/>
        <end position="24"/>
    </location>
</feature>
<dbReference type="RefSeq" id="WP_281802286.1">
    <property type="nucleotide sequence ID" value="NZ_BSEC01000001.1"/>
</dbReference>
<dbReference type="PANTHER" id="PTHR37952">
    <property type="match status" value="1"/>
</dbReference>
<dbReference type="GO" id="GO:0005829">
    <property type="term" value="C:cytosol"/>
    <property type="evidence" value="ECO:0007669"/>
    <property type="project" value="TreeGrafter"/>
</dbReference>
<evidence type="ECO:0000256" key="2">
    <source>
        <dbReference type="SAM" id="SignalP"/>
    </source>
</evidence>
<feature type="chain" id="PRO_5040766835" description="CreA family protein" evidence="2">
    <location>
        <begin position="25"/>
        <end position="176"/>
    </location>
</feature>
<protein>
    <recommendedName>
        <fullName evidence="5">CreA family protein</fullName>
    </recommendedName>
</protein>
<accession>A0A9W6GTM5</accession>
<proteinExistence type="predicted"/>
<evidence type="ECO:0008006" key="5">
    <source>
        <dbReference type="Google" id="ProtNLM"/>
    </source>
</evidence>
<dbReference type="AlphaFoldDB" id="A0A9W6GTM5"/>
<dbReference type="PANTHER" id="PTHR37952:SF2">
    <property type="entry name" value="PROTEIN CREA"/>
    <property type="match status" value="1"/>
</dbReference>
<evidence type="ECO:0000313" key="3">
    <source>
        <dbReference type="EMBL" id="GLI92834.1"/>
    </source>
</evidence>
<dbReference type="Proteomes" id="UP001144323">
    <property type="component" value="Unassembled WGS sequence"/>
</dbReference>
<dbReference type="InterPro" id="IPR010292">
    <property type="entry name" value="Uncharacterised_CreA"/>
</dbReference>
<dbReference type="Pfam" id="PF05981">
    <property type="entry name" value="CreA"/>
    <property type="match status" value="1"/>
</dbReference>
<comment type="caution">
    <text evidence="3">The sequence shown here is derived from an EMBL/GenBank/DDBJ whole genome shotgun (WGS) entry which is preliminary data.</text>
</comment>
<name>A0A9W6GTM5_9HYPH</name>